<evidence type="ECO:0000259" key="8">
    <source>
        <dbReference type="PROSITE" id="PS50004"/>
    </source>
</evidence>
<dbReference type="EMBL" id="GG662663">
    <property type="protein sequence ID" value="EAR97609.2"/>
    <property type="molecule type" value="Genomic_DNA"/>
</dbReference>
<dbReference type="CDD" id="cd04011">
    <property type="entry name" value="C2B_Ferlin"/>
    <property type="match status" value="1"/>
</dbReference>
<dbReference type="InterPro" id="IPR037721">
    <property type="entry name" value="Ferlin"/>
</dbReference>
<feature type="domain" description="C2" evidence="8">
    <location>
        <begin position="1214"/>
        <end position="1338"/>
    </location>
</feature>
<evidence type="ECO:0000256" key="7">
    <source>
        <dbReference type="SAM" id="Phobius"/>
    </source>
</evidence>
<dbReference type="Pfam" id="PF16165">
    <property type="entry name" value="Ferlin_C"/>
    <property type="match status" value="1"/>
</dbReference>
<dbReference type="SMART" id="SM01202">
    <property type="entry name" value="FerI"/>
    <property type="match status" value="1"/>
</dbReference>
<keyword evidence="10" id="KW-1185">Reference proteome</keyword>
<comment type="subcellular location">
    <subcellularLocation>
        <location evidence="1">Membrane</location>
        <topology evidence="1">Single-pass membrane protein</topology>
    </subcellularLocation>
</comment>
<evidence type="ECO:0000313" key="10">
    <source>
        <dbReference type="Proteomes" id="UP000009168"/>
    </source>
</evidence>
<feature type="transmembrane region" description="Helical" evidence="7">
    <location>
        <begin position="1441"/>
        <end position="1462"/>
    </location>
</feature>
<evidence type="ECO:0000256" key="3">
    <source>
        <dbReference type="ARBA" id="ARBA00022737"/>
    </source>
</evidence>
<feature type="region of interest" description="Disordered" evidence="6">
    <location>
        <begin position="1"/>
        <end position="30"/>
    </location>
</feature>
<dbReference type="GO" id="GO:0007009">
    <property type="term" value="P:plasma membrane organization"/>
    <property type="evidence" value="ECO:0007669"/>
    <property type="project" value="TreeGrafter"/>
</dbReference>
<dbReference type="InterPro" id="IPR012968">
    <property type="entry name" value="FerIin_dom"/>
</dbReference>
<dbReference type="OrthoDB" id="270970at2759"/>
<feature type="domain" description="C2" evidence="8">
    <location>
        <begin position="29"/>
        <end position="155"/>
    </location>
</feature>
<dbReference type="Gene3D" id="2.60.40.150">
    <property type="entry name" value="C2 domain"/>
    <property type="match status" value="5"/>
</dbReference>
<name>I7MEU3_TETTS</name>
<dbReference type="CDD" id="cd04037">
    <property type="entry name" value="C2E_Ferlin"/>
    <property type="match status" value="1"/>
</dbReference>
<dbReference type="GO" id="GO:0016020">
    <property type="term" value="C:membrane"/>
    <property type="evidence" value="ECO:0007669"/>
    <property type="project" value="UniProtKB-SubCell"/>
</dbReference>
<feature type="domain" description="C2" evidence="8">
    <location>
        <begin position="514"/>
        <end position="634"/>
    </location>
</feature>
<dbReference type="KEGG" id="tet:TTHERM_00440600"/>
<evidence type="ECO:0000256" key="2">
    <source>
        <dbReference type="ARBA" id="ARBA00022692"/>
    </source>
</evidence>
<evidence type="ECO:0000256" key="4">
    <source>
        <dbReference type="ARBA" id="ARBA00022989"/>
    </source>
</evidence>
<evidence type="ECO:0000256" key="5">
    <source>
        <dbReference type="ARBA" id="ARBA00023136"/>
    </source>
</evidence>
<feature type="compositionally biased region" description="Basic and acidic residues" evidence="6">
    <location>
        <begin position="1"/>
        <end position="17"/>
    </location>
</feature>
<accession>I7MEU3</accession>
<dbReference type="eggNOG" id="KOG1326">
    <property type="taxonomic scope" value="Eukaryota"/>
</dbReference>
<dbReference type="InParanoid" id="I7MEU3"/>
<dbReference type="Pfam" id="PF00168">
    <property type="entry name" value="C2"/>
    <property type="match status" value="5"/>
</dbReference>
<feature type="domain" description="C2" evidence="8">
    <location>
        <begin position="202"/>
        <end position="320"/>
    </location>
</feature>
<reference evidence="10" key="1">
    <citation type="journal article" date="2006" name="PLoS Biol.">
        <title>Macronuclear genome sequence of the ciliate Tetrahymena thermophila, a model eukaryote.</title>
        <authorList>
            <person name="Eisen J.A."/>
            <person name="Coyne R.S."/>
            <person name="Wu M."/>
            <person name="Wu D."/>
            <person name="Thiagarajan M."/>
            <person name="Wortman J.R."/>
            <person name="Badger J.H."/>
            <person name="Ren Q."/>
            <person name="Amedeo P."/>
            <person name="Jones K.M."/>
            <person name="Tallon L.J."/>
            <person name="Delcher A.L."/>
            <person name="Salzberg S.L."/>
            <person name="Silva J.C."/>
            <person name="Haas B.J."/>
            <person name="Majoros W.H."/>
            <person name="Farzad M."/>
            <person name="Carlton J.M."/>
            <person name="Smith R.K. Jr."/>
            <person name="Garg J."/>
            <person name="Pearlman R.E."/>
            <person name="Karrer K.M."/>
            <person name="Sun L."/>
            <person name="Manning G."/>
            <person name="Elde N.C."/>
            <person name="Turkewitz A.P."/>
            <person name="Asai D.J."/>
            <person name="Wilkes D.E."/>
            <person name="Wang Y."/>
            <person name="Cai H."/>
            <person name="Collins K."/>
            <person name="Stewart B.A."/>
            <person name="Lee S.R."/>
            <person name="Wilamowska K."/>
            <person name="Weinberg Z."/>
            <person name="Ruzzo W.L."/>
            <person name="Wloga D."/>
            <person name="Gaertig J."/>
            <person name="Frankel J."/>
            <person name="Tsao C.-C."/>
            <person name="Gorovsky M.A."/>
            <person name="Keeling P.J."/>
            <person name="Waller R.F."/>
            <person name="Patron N.J."/>
            <person name="Cherry J.M."/>
            <person name="Stover N.A."/>
            <person name="Krieger C.J."/>
            <person name="del Toro C."/>
            <person name="Ryder H.F."/>
            <person name="Williamson S.C."/>
            <person name="Barbeau R.A."/>
            <person name="Hamilton E.P."/>
            <person name="Orias E."/>
        </authorList>
    </citation>
    <scope>NUCLEOTIDE SEQUENCE [LARGE SCALE GENOMIC DNA]</scope>
    <source>
        <strain evidence="10">SB210</strain>
    </source>
</reference>
<dbReference type="PANTHER" id="PTHR12546:SF33">
    <property type="entry name" value="SPERM VESICLE FUSION PROTEIN FER-1"/>
    <property type="match status" value="1"/>
</dbReference>
<evidence type="ECO:0000256" key="1">
    <source>
        <dbReference type="ARBA" id="ARBA00004167"/>
    </source>
</evidence>
<evidence type="ECO:0000313" key="9">
    <source>
        <dbReference type="EMBL" id="EAR97609.2"/>
    </source>
</evidence>
<dbReference type="PANTHER" id="PTHR12546">
    <property type="entry name" value="FER-1-LIKE"/>
    <property type="match status" value="1"/>
</dbReference>
<evidence type="ECO:0000256" key="6">
    <source>
        <dbReference type="SAM" id="MobiDB-lite"/>
    </source>
</evidence>
<organism evidence="9 10">
    <name type="scientific">Tetrahymena thermophila (strain SB210)</name>
    <dbReference type="NCBI Taxonomy" id="312017"/>
    <lineage>
        <taxon>Eukaryota</taxon>
        <taxon>Sar</taxon>
        <taxon>Alveolata</taxon>
        <taxon>Ciliophora</taxon>
        <taxon>Intramacronucleata</taxon>
        <taxon>Oligohymenophorea</taxon>
        <taxon>Hymenostomatida</taxon>
        <taxon>Tetrahymenina</taxon>
        <taxon>Tetrahymenidae</taxon>
        <taxon>Tetrahymena</taxon>
    </lineage>
</organism>
<keyword evidence="2 7" id="KW-0812">Transmembrane</keyword>
<sequence length="1472" mass="169606">MSKAPEPQKDQKVEPPKIDPAADAAKAQSSGIDTESLLNFSELKPGEYSIHVYVERTRCLTHPDNDTELVDPMVCIQSLGKKQYTGVKKRVGPNDKFWGEHLYIEKNVANKEEIKNGKLLIEVIDYNSVTKNCLVGNYEMDLASVYFEKDHCLLYKWLALTNIKKNYSKIMGYIKLSVSVLRAGEKQVLLQEEPPRKANKSEKSENQVMLPPQLQQKPGQIVFKLFKAEALKKMDTFYSIDAYVVLECGGFSLKSDTVMDNKNPTWYKEMWVPLFQPTVNRNLTLKLWDYDRGSDDELVGCCNFNLKQIIDGELEDPFWCNIYGSPYDCAYKDEMNIMNNNPDLGTYWSGRILCAISYQDAEEPQCAMKPLSKQDVDTYKVNDDMTYGITVDAFYGIDLPDNKKYSLTVRWADQLVATKKIEAKNNLIEWNERVKLDCTLPYRSSDTLPDVFIYLTDSDGKCVSYVREKAKKFMIAQDMNPKNYFMVPDKSMTKIRADEAGIINATIVIEIEGCTNKPNPLLEQAKKIKPKQTMLHFNLFQCQDLIPGDTNGTSDPFCEVHFYGSTIKFPTKKDTNNPIWYKSQQIQVNQYNEFNPPPVLIRFFDEDTVSNDFLGSALIDIQEGIKQGYIGKTAKDTISPKWVDLKFNRNSQCGRALVSMFFDDTVTSKPQIYDLRPKLEKYRIQVKILGLRNLKSYGPMPVRRPYIKFDINSLKGIGESKNASKNLFTEPKGFGANPTISTIIKFDCLLPEDLILMPSLSCTVYDKILFGLIQPIVGQFSINLREFVQKTKERQAQKYKKTTTFQGDTSSSLQLSMALKSKPESTQLDSKNSKQDITIDDKANTLKEGLLQEVKEQHEEQHEEEHQAVIEIDNLKQAESQQDEHILKIDPYQIYDETKKIINKEGQIVKDYTIFWAHYTFDKESAEIVEINPPDPDCYYALSYDNRINKLNSIRIKETNKPLPSETNESTGLVKEGEVVNYATNNQIRKHYRYIVHSPLEESIFIEKNVFDVIEVSQCRRFNENDMYNDMVLSHGNTNMAGKFKGIISVVNHNDTKLMDQVQSDKQEERDKDFMSEKYVLVRLYVLEAVNIPNADELDESDPYLIVRLGDQKISTRKRFIKDNCNPKFYEMFEFKTCLPGDPLLKIQLWDYDELSADDFLCETVIDLEDRFYSKRWRKLVNPPIETRPLYHYSSSMQKGELRLWLEIIPGTEYERVKTVYHIQNKPTQEFELRVVVWNVSDIPAQDVEDTSDLFVVARVGNLSKQTDIHFRAQSGEGNFNWRMKFPITLPTKDPAIHFQVFDKDIFSPDDFISSVSIDFQKEAMAAFENDRRIKMYGNKDLDSTLKMVNISKKKYDKIEFPMTNIKKSDSFKLQFKQEGKIVISFELVPKSEADHDPVGNGRSEPNHSPHLPAPAGRFKWSWNPYTIFCQMVGPKMRAKVCFLLCAVLCCLIFVMTLPAIIGQAIEDKLSE</sequence>
<feature type="domain" description="C2" evidence="8">
    <location>
        <begin position="664"/>
        <end position="799"/>
    </location>
</feature>
<dbReference type="SMART" id="SM00239">
    <property type="entry name" value="C2"/>
    <property type="match status" value="6"/>
</dbReference>
<dbReference type="InterPro" id="IPR037724">
    <property type="entry name" value="C2E_Ferlin"/>
</dbReference>
<dbReference type="Proteomes" id="UP000009168">
    <property type="component" value="Unassembled WGS sequence"/>
</dbReference>
<dbReference type="InterPro" id="IPR035892">
    <property type="entry name" value="C2_domain_sf"/>
</dbReference>
<dbReference type="CDD" id="cd00030">
    <property type="entry name" value="C2"/>
    <property type="match status" value="1"/>
</dbReference>
<keyword evidence="5 7" id="KW-0472">Membrane</keyword>
<keyword evidence="4 7" id="KW-1133">Transmembrane helix</keyword>
<proteinExistence type="predicted"/>
<dbReference type="InterPro" id="IPR037720">
    <property type="entry name" value="C2B_Ferlin"/>
</dbReference>
<feature type="domain" description="C2" evidence="8">
    <location>
        <begin position="1060"/>
        <end position="1182"/>
    </location>
</feature>
<dbReference type="InterPro" id="IPR000008">
    <property type="entry name" value="C2_dom"/>
</dbReference>
<dbReference type="GeneID" id="7835033"/>
<dbReference type="PROSITE" id="PS50004">
    <property type="entry name" value="C2"/>
    <property type="match status" value="6"/>
</dbReference>
<dbReference type="InterPro" id="IPR032362">
    <property type="entry name" value="Ferlin_C"/>
</dbReference>
<keyword evidence="3" id="KW-0677">Repeat</keyword>
<protein>
    <submittedName>
        <fullName evidence="9">C2 domain protein</fullName>
    </submittedName>
</protein>
<dbReference type="SUPFAM" id="SSF49562">
    <property type="entry name" value="C2 domain (Calcium/lipid-binding domain, CaLB)"/>
    <property type="match status" value="6"/>
</dbReference>
<gene>
    <name evidence="9" type="ORF">TTHERM_00440600</name>
</gene>
<dbReference type="RefSeq" id="XP_001017854.2">
    <property type="nucleotide sequence ID" value="XM_001017854.2"/>
</dbReference>